<evidence type="ECO:0000256" key="5">
    <source>
        <dbReference type="ARBA" id="ARBA00022840"/>
    </source>
</evidence>
<dbReference type="GO" id="GO:0005737">
    <property type="term" value="C:cytoplasm"/>
    <property type="evidence" value="ECO:0007669"/>
    <property type="project" value="UniProtKB-SubCell"/>
</dbReference>
<dbReference type="Pfam" id="PF18269">
    <property type="entry name" value="T3SS_ATPase_C"/>
    <property type="match status" value="1"/>
</dbReference>
<dbReference type="GO" id="GO:0046933">
    <property type="term" value="F:proton-transporting ATP synthase activity, rotational mechanism"/>
    <property type="evidence" value="ECO:0007669"/>
    <property type="project" value="TreeGrafter"/>
</dbReference>
<dbReference type="InterPro" id="IPR003593">
    <property type="entry name" value="AAA+_ATPase"/>
</dbReference>
<evidence type="ECO:0000256" key="4">
    <source>
        <dbReference type="ARBA" id="ARBA00022741"/>
    </source>
</evidence>
<keyword evidence="13" id="KW-1185">Reference proteome</keyword>
<accession>A0A370X3G4</accession>
<dbReference type="RefSeq" id="WP_115494692.1">
    <property type="nucleotide sequence ID" value="NZ_QRBE01000003.1"/>
</dbReference>
<dbReference type="Gene3D" id="3.40.50.12240">
    <property type="match status" value="1"/>
</dbReference>
<comment type="catalytic activity">
    <reaction evidence="10">
        <text>ATP + H2O + cellular proteinSide 1 = ADP + phosphate + cellular proteinSide 2.</text>
        <dbReference type="EC" id="7.4.2.8"/>
    </reaction>
</comment>
<dbReference type="InterPro" id="IPR050053">
    <property type="entry name" value="ATPase_alpha/beta_chains"/>
</dbReference>
<dbReference type="GO" id="GO:0016887">
    <property type="term" value="F:ATP hydrolysis activity"/>
    <property type="evidence" value="ECO:0007669"/>
    <property type="project" value="InterPro"/>
</dbReference>
<dbReference type="GO" id="GO:0008564">
    <property type="term" value="F:protein-exporting ATPase activity"/>
    <property type="evidence" value="ECO:0007669"/>
    <property type="project" value="UniProtKB-EC"/>
</dbReference>
<dbReference type="SMART" id="SM00382">
    <property type="entry name" value="AAA"/>
    <property type="match status" value="1"/>
</dbReference>
<dbReference type="Proteomes" id="UP000254258">
    <property type="component" value="Unassembled WGS sequence"/>
</dbReference>
<dbReference type="PANTHER" id="PTHR15184:SF9">
    <property type="entry name" value="SPI-1 TYPE 3 SECRETION SYSTEM ATPASE"/>
    <property type="match status" value="1"/>
</dbReference>
<dbReference type="InterPro" id="IPR004100">
    <property type="entry name" value="ATPase_F1/V1/A1_a/bsu_N"/>
</dbReference>
<dbReference type="Pfam" id="PF02874">
    <property type="entry name" value="ATP-synt_ab_N"/>
    <property type="match status" value="1"/>
</dbReference>
<dbReference type="GO" id="GO:0030257">
    <property type="term" value="C:type III protein secretion system complex"/>
    <property type="evidence" value="ECO:0007669"/>
    <property type="project" value="InterPro"/>
</dbReference>
<sequence length="439" mass="47158">MIEPVHAGWKGTQEQSVAPVRQGGKVVSAVGTLIRVVGVQLRVGDLCRIYSSSSDPGLFGEVVGMEGGQTIVMPLGPMTGLSSASMVEATGGGLLIPKAHALLGRVVDGFCRPLDGRPITAPSEYSVEEQIPSPMDRPVIDSHLETGISAIDALLACGVGQRVGIFAPAGVGKTSLLSMLARFSKVDAVVVALIGERGREVQEFIQHALGEHALNRAIVVASTSDRPAAERIKAAQTASAIAEDLREEGKHVLLLFDSLTRFARALREVGLAAGEPPARRGFPPSVFAALPRLLERSGRLTRGVITAFYTVLAEDEDGGDPICEEARSLLDGHLVLSSELAAAGHYPAIDVLASKSRVMHNVCRPEHVAMANRVRKWMADYRKSEMLIRLGEYRQGSDRELDQAVLKKDAIGDLLRQPSHEHRDWQKTITSLNMLTQVS</sequence>
<dbReference type="PANTHER" id="PTHR15184">
    <property type="entry name" value="ATP SYNTHASE"/>
    <property type="match status" value="1"/>
</dbReference>
<keyword evidence="7" id="KW-1278">Translocase</keyword>
<evidence type="ECO:0000256" key="10">
    <source>
        <dbReference type="ARBA" id="ARBA00034006"/>
    </source>
</evidence>
<dbReference type="GO" id="GO:0005524">
    <property type="term" value="F:ATP binding"/>
    <property type="evidence" value="ECO:0007669"/>
    <property type="project" value="UniProtKB-KW"/>
</dbReference>
<dbReference type="PROSITE" id="PS00152">
    <property type="entry name" value="ATPASE_ALPHA_BETA"/>
    <property type="match status" value="1"/>
</dbReference>
<dbReference type="EMBL" id="QRBE01000003">
    <property type="protein sequence ID" value="RDS82781.1"/>
    <property type="molecule type" value="Genomic_DNA"/>
</dbReference>
<evidence type="ECO:0000256" key="1">
    <source>
        <dbReference type="ARBA" id="ARBA00004496"/>
    </source>
</evidence>
<evidence type="ECO:0000313" key="12">
    <source>
        <dbReference type="EMBL" id="RDS82781.1"/>
    </source>
</evidence>
<dbReference type="AlphaFoldDB" id="A0A370X3G4"/>
<dbReference type="EC" id="7.4.2.8" evidence="9"/>
<dbReference type="SUPFAM" id="SSF52540">
    <property type="entry name" value="P-loop containing nucleoside triphosphate hydrolases"/>
    <property type="match status" value="1"/>
</dbReference>
<feature type="domain" description="AAA+ ATPase" evidence="11">
    <location>
        <begin position="159"/>
        <end position="340"/>
    </location>
</feature>
<reference evidence="12 13" key="1">
    <citation type="submission" date="2018-07" db="EMBL/GenBank/DDBJ databases">
        <title>Dyella monticola sp. nov. and Dyella psychrodurans sp. nov. isolated from monsoon evergreen broad-leaved forest soil of Dinghu Mountain, China.</title>
        <authorList>
            <person name="Gao Z."/>
            <person name="Qiu L."/>
        </authorList>
    </citation>
    <scope>NUCLEOTIDE SEQUENCE [LARGE SCALE GENOMIC DNA]</scope>
    <source>
        <strain evidence="12 13">4G-K06</strain>
    </source>
</reference>
<dbReference type="InterPro" id="IPR020003">
    <property type="entry name" value="ATPase_a/bsu_AS"/>
</dbReference>
<keyword evidence="5" id="KW-0067">ATP-binding</keyword>
<dbReference type="Pfam" id="PF00006">
    <property type="entry name" value="ATP-synt_ab"/>
    <property type="match status" value="1"/>
</dbReference>
<dbReference type="GO" id="GO:0030254">
    <property type="term" value="P:protein secretion by the type III secretion system"/>
    <property type="evidence" value="ECO:0007669"/>
    <property type="project" value="InterPro"/>
</dbReference>
<dbReference type="FunFam" id="3.40.50.12240:FF:000002">
    <property type="entry name" value="Flagellum-specific ATP synthase FliI"/>
    <property type="match status" value="1"/>
</dbReference>
<proteinExistence type="inferred from homology"/>
<evidence type="ECO:0000313" key="13">
    <source>
        <dbReference type="Proteomes" id="UP000254258"/>
    </source>
</evidence>
<keyword evidence="6" id="KW-0653">Protein transport</keyword>
<evidence type="ECO:0000256" key="2">
    <source>
        <dbReference type="ARBA" id="ARBA00022448"/>
    </source>
</evidence>
<dbReference type="InterPro" id="IPR027417">
    <property type="entry name" value="P-loop_NTPase"/>
</dbReference>
<evidence type="ECO:0000256" key="3">
    <source>
        <dbReference type="ARBA" id="ARBA00022490"/>
    </source>
</evidence>
<gene>
    <name evidence="12" type="ORF">DWU98_06415</name>
</gene>
<dbReference type="NCBIfam" id="TIGR01026">
    <property type="entry name" value="fliI_yscN"/>
    <property type="match status" value="1"/>
</dbReference>
<evidence type="ECO:0000256" key="9">
    <source>
        <dbReference type="ARBA" id="ARBA00024382"/>
    </source>
</evidence>
<keyword evidence="3" id="KW-0963">Cytoplasm</keyword>
<dbReference type="InterPro" id="IPR000194">
    <property type="entry name" value="ATPase_F1/V1/A1_a/bsu_nucl-bd"/>
</dbReference>
<dbReference type="CDD" id="cd01136">
    <property type="entry name" value="ATPase_flagellum-secretory_path_III"/>
    <property type="match status" value="1"/>
</dbReference>
<comment type="similarity">
    <text evidence="8">Belongs to the ATPase alpha/beta chains family. T3SS ATPase subfamily.</text>
</comment>
<evidence type="ECO:0000259" key="11">
    <source>
        <dbReference type="SMART" id="SM00382"/>
    </source>
</evidence>
<evidence type="ECO:0000256" key="8">
    <source>
        <dbReference type="ARBA" id="ARBA00024342"/>
    </source>
</evidence>
<comment type="caution">
    <text evidence="12">The sequence shown here is derived from an EMBL/GenBank/DDBJ whole genome shotgun (WGS) entry which is preliminary data.</text>
</comment>
<comment type="subcellular location">
    <subcellularLocation>
        <location evidence="1">Cytoplasm</location>
    </subcellularLocation>
</comment>
<keyword evidence="2" id="KW-0813">Transport</keyword>
<evidence type="ECO:0000256" key="7">
    <source>
        <dbReference type="ARBA" id="ARBA00022967"/>
    </source>
</evidence>
<protein>
    <recommendedName>
        <fullName evidence="9">protein-secreting ATPase</fullName>
        <ecNumber evidence="9">7.4.2.8</ecNumber>
    </recommendedName>
</protein>
<name>A0A370X3G4_9GAMM</name>
<dbReference type="OrthoDB" id="9803053at2"/>
<keyword evidence="4" id="KW-0547">Nucleotide-binding</keyword>
<dbReference type="InterPro" id="IPR005714">
    <property type="entry name" value="ATPase_T3SS_FliI/YscN"/>
</dbReference>
<dbReference type="InterPro" id="IPR040627">
    <property type="entry name" value="T3SS_ATPase_C"/>
</dbReference>
<evidence type="ECO:0000256" key="6">
    <source>
        <dbReference type="ARBA" id="ARBA00022927"/>
    </source>
</evidence>
<organism evidence="12 13">
    <name type="scientific">Dyella monticola</name>
    <dbReference type="NCBI Taxonomy" id="1927958"/>
    <lineage>
        <taxon>Bacteria</taxon>
        <taxon>Pseudomonadati</taxon>
        <taxon>Pseudomonadota</taxon>
        <taxon>Gammaproteobacteria</taxon>
        <taxon>Lysobacterales</taxon>
        <taxon>Rhodanobacteraceae</taxon>
        <taxon>Dyella</taxon>
    </lineage>
</organism>